<dbReference type="STRING" id="1121416.SAMN02745220_00853"/>
<gene>
    <name evidence="2" type="ORF">SAMN02745220_00853</name>
</gene>
<feature type="domain" description="Glucosamine/galactosamine-6-phosphate isomerase" evidence="1">
    <location>
        <begin position="8"/>
        <end position="212"/>
    </location>
</feature>
<accession>A0A1M7XZQ6</accession>
<protein>
    <submittedName>
        <fullName evidence="2">6-phosphogluconolactonase</fullName>
    </submittedName>
</protein>
<dbReference type="RefSeq" id="WP_073612204.1">
    <property type="nucleotide sequence ID" value="NZ_FRFE01000003.1"/>
</dbReference>
<proteinExistence type="predicted"/>
<dbReference type="InterPro" id="IPR006148">
    <property type="entry name" value="Glc/Gal-6P_isomerase"/>
</dbReference>
<dbReference type="Gene3D" id="3.40.50.1360">
    <property type="match status" value="1"/>
</dbReference>
<dbReference type="InterPro" id="IPR039104">
    <property type="entry name" value="6PGL"/>
</dbReference>
<organism evidence="2 3">
    <name type="scientific">Desulfopila aestuarii DSM 18488</name>
    <dbReference type="NCBI Taxonomy" id="1121416"/>
    <lineage>
        <taxon>Bacteria</taxon>
        <taxon>Pseudomonadati</taxon>
        <taxon>Thermodesulfobacteriota</taxon>
        <taxon>Desulfobulbia</taxon>
        <taxon>Desulfobulbales</taxon>
        <taxon>Desulfocapsaceae</taxon>
        <taxon>Desulfopila</taxon>
    </lineage>
</organism>
<dbReference type="AlphaFoldDB" id="A0A1M7XZQ6"/>
<dbReference type="EMBL" id="FRFE01000003">
    <property type="protein sequence ID" value="SHO44718.1"/>
    <property type="molecule type" value="Genomic_DNA"/>
</dbReference>
<evidence type="ECO:0000313" key="3">
    <source>
        <dbReference type="Proteomes" id="UP000184603"/>
    </source>
</evidence>
<reference evidence="2 3" key="1">
    <citation type="submission" date="2016-12" db="EMBL/GenBank/DDBJ databases">
        <authorList>
            <person name="Song W.-J."/>
            <person name="Kurnit D.M."/>
        </authorList>
    </citation>
    <scope>NUCLEOTIDE SEQUENCE [LARGE SCALE GENOMIC DNA]</scope>
    <source>
        <strain evidence="2 3">DSM 18488</strain>
    </source>
</reference>
<dbReference type="GO" id="GO:0005975">
    <property type="term" value="P:carbohydrate metabolic process"/>
    <property type="evidence" value="ECO:0007669"/>
    <property type="project" value="InterPro"/>
</dbReference>
<name>A0A1M7XZQ6_9BACT</name>
<dbReference type="Proteomes" id="UP000184603">
    <property type="component" value="Unassembled WGS sequence"/>
</dbReference>
<dbReference type="SUPFAM" id="SSF100950">
    <property type="entry name" value="NagB/RpiA/CoA transferase-like"/>
    <property type="match status" value="1"/>
</dbReference>
<sequence length="228" mass="25183">MIIQGQRDFLVDKASSFLAMAAQVFASVKQRVVLGVAGGDVVSEVLVNLSRLDLPWDRIHLFLLEEMLASSTNHKTVAQQVSLSLAGRLHPGMIHSFPVSDNGNLIHGADAYLQELELLGGSFDLILVSCGEDGHIASLYPNHHAIEYGERAFLIFDNAPEPPLKRMTASSELLRKADTGVLLAFGEKRRAALTKFFDTYLSEVECPAKLMTKLQRYYLLTDQDVDIP</sequence>
<keyword evidence="3" id="KW-1185">Reference proteome</keyword>
<dbReference type="InterPro" id="IPR037171">
    <property type="entry name" value="NagB/RpiA_transferase-like"/>
</dbReference>
<evidence type="ECO:0000259" key="1">
    <source>
        <dbReference type="Pfam" id="PF01182"/>
    </source>
</evidence>
<dbReference type="PANTHER" id="PTHR11054:SF0">
    <property type="entry name" value="6-PHOSPHOGLUCONOLACTONASE"/>
    <property type="match status" value="1"/>
</dbReference>
<dbReference type="Pfam" id="PF01182">
    <property type="entry name" value="Glucosamine_iso"/>
    <property type="match status" value="1"/>
</dbReference>
<dbReference type="PANTHER" id="PTHR11054">
    <property type="entry name" value="6-PHOSPHOGLUCONOLACTONASE"/>
    <property type="match status" value="1"/>
</dbReference>
<evidence type="ECO:0000313" key="2">
    <source>
        <dbReference type="EMBL" id="SHO44718.1"/>
    </source>
</evidence>
<dbReference type="OrthoDB" id="9810967at2"/>